<keyword evidence="1" id="KW-1015">Disulfide bond</keyword>
<feature type="chain" id="PRO_5035584541" description="Glucosidase II beta subunit N-terminal domain-containing protein" evidence="4">
    <location>
        <begin position="16"/>
        <end position="356"/>
    </location>
</feature>
<evidence type="ECO:0000313" key="6">
    <source>
        <dbReference type="EMBL" id="CAE0692517.1"/>
    </source>
</evidence>
<dbReference type="InterPro" id="IPR028146">
    <property type="entry name" value="PRKCSH_N"/>
</dbReference>
<name>A0A6S8T6M1_9STRA</name>
<dbReference type="Pfam" id="PF12999">
    <property type="entry name" value="PRKCSH-like"/>
    <property type="match status" value="1"/>
</dbReference>
<dbReference type="AlphaFoldDB" id="A0A6S8T6M1"/>
<feature type="compositionally biased region" description="Basic residues" evidence="3">
    <location>
        <begin position="321"/>
        <end position="330"/>
    </location>
</feature>
<evidence type="ECO:0000313" key="7">
    <source>
        <dbReference type="EMBL" id="CAE0692519.1"/>
    </source>
</evidence>
<dbReference type="CDD" id="cd00112">
    <property type="entry name" value="LDLa"/>
    <property type="match status" value="1"/>
</dbReference>
<evidence type="ECO:0000256" key="1">
    <source>
        <dbReference type="ARBA" id="ARBA00023157"/>
    </source>
</evidence>
<feature type="region of interest" description="Disordered" evidence="3">
    <location>
        <begin position="282"/>
        <end position="356"/>
    </location>
</feature>
<dbReference type="PANTHER" id="PTHR12630">
    <property type="entry name" value="N-LINKED OLIGOSACCHARIDE PROCESSING"/>
    <property type="match status" value="1"/>
</dbReference>
<evidence type="ECO:0000259" key="5">
    <source>
        <dbReference type="Pfam" id="PF12999"/>
    </source>
</evidence>
<accession>A0A6S8T6M1</accession>
<evidence type="ECO:0000256" key="3">
    <source>
        <dbReference type="SAM" id="MobiDB-lite"/>
    </source>
</evidence>
<evidence type="ECO:0000256" key="2">
    <source>
        <dbReference type="SAM" id="Coils"/>
    </source>
</evidence>
<feature type="coiled-coil region" evidence="2">
    <location>
        <begin position="137"/>
        <end position="164"/>
    </location>
</feature>
<dbReference type="InterPro" id="IPR002172">
    <property type="entry name" value="LDrepeatLR_classA_rpt"/>
</dbReference>
<sequence length="356" mass="38339">MPRATLLLLTITANAAFFGRQRKPDVPAGGLACDGGYTAVPSSYINDDYCDCADGADEPRTSACSGVTALKRFACADGSGVPASRVGDGVCDCCDGKDEAEGTCEDTCAAAAEAAAAAAAAAEAERLKGLARRAEYVEQYKNDIADAETRRDDAQRLLDEIDEDGPRQRVASYETEATARRDAAVAKADVDAAAQREAALLGEAPASIARAAVALCVVADNIEALLEAVHENLPSDTIEDADVLSLGAAAASCLPRRWRKSGTPSLRRVHAIAATRRAQVMTPWRRSTTRRKARRPSAPTPRRWRGRGCRDYYLDCPFPTTRRRRRRRQRPSPPARRPTRRKRSSASYRSTTSAAP</sequence>
<dbReference type="InterPro" id="IPR036055">
    <property type="entry name" value="LDL_receptor-like_sf"/>
</dbReference>
<organism evidence="6">
    <name type="scientific">Pelagomonas calceolata</name>
    <dbReference type="NCBI Taxonomy" id="35677"/>
    <lineage>
        <taxon>Eukaryota</taxon>
        <taxon>Sar</taxon>
        <taxon>Stramenopiles</taxon>
        <taxon>Ochrophyta</taxon>
        <taxon>Pelagophyceae</taxon>
        <taxon>Pelagomonadales</taxon>
        <taxon>Pelagomonadaceae</taxon>
        <taxon>Pelagomonas</taxon>
    </lineage>
</organism>
<dbReference type="GO" id="GO:0017177">
    <property type="term" value="C:glucosidase II complex"/>
    <property type="evidence" value="ECO:0007669"/>
    <property type="project" value="TreeGrafter"/>
</dbReference>
<feature type="signal peptide" evidence="4">
    <location>
        <begin position="1"/>
        <end position="15"/>
    </location>
</feature>
<reference evidence="6" key="1">
    <citation type="submission" date="2021-01" db="EMBL/GenBank/DDBJ databases">
        <authorList>
            <person name="Corre E."/>
            <person name="Pelletier E."/>
            <person name="Niang G."/>
            <person name="Scheremetjew M."/>
            <person name="Finn R."/>
            <person name="Kale V."/>
            <person name="Holt S."/>
            <person name="Cochrane G."/>
            <person name="Meng A."/>
            <person name="Brown T."/>
            <person name="Cohen L."/>
        </authorList>
    </citation>
    <scope>NUCLEOTIDE SEQUENCE</scope>
    <source>
        <strain evidence="6">CCMP1756</strain>
    </source>
</reference>
<dbReference type="PANTHER" id="PTHR12630:SF1">
    <property type="entry name" value="GLUCOSIDASE 2 SUBUNIT BETA"/>
    <property type="match status" value="1"/>
</dbReference>
<proteinExistence type="predicted"/>
<evidence type="ECO:0000256" key="4">
    <source>
        <dbReference type="SAM" id="SignalP"/>
    </source>
</evidence>
<dbReference type="EMBL" id="HBIW01009318">
    <property type="protein sequence ID" value="CAE0692517.1"/>
    <property type="molecule type" value="Transcribed_RNA"/>
</dbReference>
<dbReference type="SUPFAM" id="SSF57424">
    <property type="entry name" value="LDL receptor-like module"/>
    <property type="match status" value="1"/>
</dbReference>
<keyword evidence="4" id="KW-0732">Signal</keyword>
<keyword evidence="2" id="KW-0175">Coiled coil</keyword>
<feature type="domain" description="Glucosidase II beta subunit N-terminal" evidence="5">
    <location>
        <begin position="43"/>
        <end position="156"/>
    </location>
</feature>
<feature type="compositionally biased region" description="Low complexity" evidence="3">
    <location>
        <begin position="345"/>
        <end position="356"/>
    </location>
</feature>
<dbReference type="EMBL" id="HBIW01009320">
    <property type="protein sequence ID" value="CAE0692519.1"/>
    <property type="molecule type" value="Transcribed_RNA"/>
</dbReference>
<gene>
    <name evidence="6" type="ORF">PCAL00307_LOCUS7953</name>
    <name evidence="7" type="ORF">PCAL00307_LOCUS7955</name>
</gene>
<dbReference type="InterPro" id="IPR039794">
    <property type="entry name" value="Gtb1-like"/>
</dbReference>
<dbReference type="GO" id="GO:0006491">
    <property type="term" value="P:N-glycan processing"/>
    <property type="evidence" value="ECO:0007669"/>
    <property type="project" value="TreeGrafter"/>
</dbReference>
<protein>
    <recommendedName>
        <fullName evidence="5">Glucosidase II beta subunit N-terminal domain-containing protein</fullName>
    </recommendedName>
</protein>